<name>A0ABX7E5X5_9BACI</name>
<dbReference type="Pfam" id="PF00583">
    <property type="entry name" value="Acetyltransf_1"/>
    <property type="match status" value="1"/>
</dbReference>
<dbReference type="RefSeq" id="WP_202778709.1">
    <property type="nucleotide sequence ID" value="NZ_CP065425.1"/>
</dbReference>
<dbReference type="PANTHER" id="PTHR10545">
    <property type="entry name" value="DIAMINE N-ACETYLTRANSFERASE"/>
    <property type="match status" value="1"/>
</dbReference>
<dbReference type="PROSITE" id="PS51186">
    <property type="entry name" value="GNAT"/>
    <property type="match status" value="1"/>
</dbReference>
<evidence type="ECO:0000313" key="4">
    <source>
        <dbReference type="EMBL" id="QQZ09742.1"/>
    </source>
</evidence>
<dbReference type="SUPFAM" id="SSF55729">
    <property type="entry name" value="Acyl-CoA N-acyltransferases (Nat)"/>
    <property type="match status" value="1"/>
</dbReference>
<dbReference type="Proteomes" id="UP000595691">
    <property type="component" value="Chromosome"/>
</dbReference>
<gene>
    <name evidence="4" type="ORF">I5776_01810</name>
</gene>
<evidence type="ECO:0000256" key="1">
    <source>
        <dbReference type="ARBA" id="ARBA00022679"/>
    </source>
</evidence>
<organism evidence="4 5">
    <name type="scientific">Heyndrickxia vini</name>
    <dbReference type="NCBI Taxonomy" id="1476025"/>
    <lineage>
        <taxon>Bacteria</taxon>
        <taxon>Bacillati</taxon>
        <taxon>Bacillota</taxon>
        <taxon>Bacilli</taxon>
        <taxon>Bacillales</taxon>
        <taxon>Bacillaceae</taxon>
        <taxon>Heyndrickxia</taxon>
    </lineage>
</organism>
<accession>A0ABX7E5X5</accession>
<dbReference type="PANTHER" id="PTHR10545:SF29">
    <property type="entry name" value="GH14572P-RELATED"/>
    <property type="match status" value="1"/>
</dbReference>
<keyword evidence="1" id="KW-0808">Transferase</keyword>
<dbReference type="InterPro" id="IPR016181">
    <property type="entry name" value="Acyl_CoA_acyltransferase"/>
</dbReference>
<feature type="domain" description="N-acetyltransferase" evidence="3">
    <location>
        <begin position="3"/>
        <end position="157"/>
    </location>
</feature>
<dbReference type="EMBL" id="CP065425">
    <property type="protein sequence ID" value="QQZ09742.1"/>
    <property type="molecule type" value="Genomic_DNA"/>
</dbReference>
<keyword evidence="2" id="KW-0012">Acyltransferase</keyword>
<dbReference type="InterPro" id="IPR051016">
    <property type="entry name" value="Diverse_Substrate_AcTransf"/>
</dbReference>
<proteinExistence type="predicted"/>
<dbReference type="InterPro" id="IPR000182">
    <property type="entry name" value="GNAT_dom"/>
</dbReference>
<dbReference type="Gene3D" id="3.40.630.30">
    <property type="match status" value="1"/>
</dbReference>
<keyword evidence="5" id="KW-1185">Reference proteome</keyword>
<evidence type="ECO:0000313" key="5">
    <source>
        <dbReference type="Proteomes" id="UP000595691"/>
    </source>
</evidence>
<reference evidence="4 5" key="1">
    <citation type="submission" date="2020-11" db="EMBL/GenBank/DDBJ databases">
        <title>Taxonomic evaluation of the Bacillus sporothermodurans group of bacteria based on whole genome sequences.</title>
        <authorList>
            <person name="Fiedler G."/>
            <person name="Herbstmann A.-D."/>
            <person name="Doll E."/>
            <person name="Wenning M."/>
            <person name="Brinks E."/>
            <person name="Kabisch J."/>
            <person name="Breitenwieser F."/>
            <person name="Lappann M."/>
            <person name="Boehnlein C."/>
            <person name="Franz C."/>
        </authorList>
    </citation>
    <scope>NUCLEOTIDE SEQUENCE [LARGE SCALE GENOMIC DNA]</scope>
    <source>
        <strain evidence="4 5">JCM 19841</strain>
    </source>
</reference>
<dbReference type="CDD" id="cd04301">
    <property type="entry name" value="NAT_SF"/>
    <property type="match status" value="1"/>
</dbReference>
<sequence length="157" mass="18286">MKYQIREANLSDYQKIQPIHKEVHDLHVNGRPDKYKPSNNTLDFDYFKSLVYDNNSIVYIIESDGKIIAFTFLRKYEAAERDTIVKNTYVFMEDFGVAGSFRGEGFGKLLFNKAIEFAKKIGAVSLELGVWEFNRQAIKFYEAMGMKTQARKMEIEI</sequence>
<evidence type="ECO:0000259" key="3">
    <source>
        <dbReference type="PROSITE" id="PS51186"/>
    </source>
</evidence>
<protein>
    <submittedName>
        <fullName evidence="4">GNAT family N-acetyltransferase</fullName>
    </submittedName>
</protein>
<evidence type="ECO:0000256" key="2">
    <source>
        <dbReference type="ARBA" id="ARBA00023315"/>
    </source>
</evidence>